<dbReference type="GO" id="GO:0046872">
    <property type="term" value="F:metal ion binding"/>
    <property type="evidence" value="ECO:0007669"/>
    <property type="project" value="UniProtKB-KW"/>
</dbReference>
<dbReference type="Proteomes" id="UP000326979">
    <property type="component" value="Unassembled WGS sequence"/>
</dbReference>
<dbReference type="GO" id="GO:0031179">
    <property type="term" value="P:peptide modification"/>
    <property type="evidence" value="ECO:0007669"/>
    <property type="project" value="InterPro"/>
</dbReference>
<feature type="binding site" evidence="1">
    <location>
        <position position="862"/>
    </location>
    <ligand>
        <name>Zn(2+)</name>
        <dbReference type="ChEBI" id="CHEBI:29105"/>
    </ligand>
</feature>
<dbReference type="PRINTS" id="PR01950">
    <property type="entry name" value="LANCSUPER"/>
</dbReference>
<dbReference type="InterPro" id="IPR007822">
    <property type="entry name" value="LANC-like"/>
</dbReference>
<dbReference type="NCBIfam" id="TIGR03897">
    <property type="entry name" value="lanti_2_LanM"/>
    <property type="match status" value="1"/>
</dbReference>
<feature type="domain" description="Lantibiotic biosynthesis protein dehydration" evidence="2">
    <location>
        <begin position="156"/>
        <end position="526"/>
    </location>
</feature>
<evidence type="ECO:0000313" key="3">
    <source>
        <dbReference type="EMBL" id="MPY43134.1"/>
    </source>
</evidence>
<dbReference type="AlphaFoldDB" id="A0A5N8W9W9"/>
<feature type="binding site" evidence="1">
    <location>
        <position position="909"/>
    </location>
    <ligand>
        <name>Zn(2+)</name>
        <dbReference type="ChEBI" id="CHEBI:29105"/>
    </ligand>
</feature>
<dbReference type="CDD" id="cd04792">
    <property type="entry name" value="LanM-like"/>
    <property type="match status" value="1"/>
</dbReference>
<comment type="caution">
    <text evidence="3">The sequence shown here is derived from an EMBL/GenBank/DDBJ whole genome shotgun (WGS) entry which is preliminary data.</text>
</comment>
<evidence type="ECO:0000256" key="1">
    <source>
        <dbReference type="PIRSR" id="PIRSR607822-1"/>
    </source>
</evidence>
<dbReference type="SMART" id="SM01260">
    <property type="entry name" value="LANC_like"/>
    <property type="match status" value="1"/>
</dbReference>
<protein>
    <submittedName>
        <fullName evidence="3">Type 2 lantipeptide synthetase LanM</fullName>
    </submittedName>
</protein>
<dbReference type="SUPFAM" id="SSF158745">
    <property type="entry name" value="LanC-like"/>
    <property type="match status" value="1"/>
</dbReference>
<dbReference type="RefSeq" id="WP_152788068.1">
    <property type="nucleotide sequence ID" value="NZ_BAABEQ010000050.1"/>
</dbReference>
<dbReference type="InterPro" id="IPR025410">
    <property type="entry name" value="Lant_dehyd"/>
</dbReference>
<proteinExistence type="predicted"/>
<sequence length="992" mass="108133">MLLTDWGMYFPEIHTSGELADLVESTWGHRIDANLPRTDDYFLDEPSAELSRILADIGSTAPLACFPAGFVAGTLNDIVRIVSATTLFAQNDRTAGKVLMPLLVSLGDLSMRAVIIDLHTASRRGELAGETPEARYADFLGRMATAEYRRSFAERYPLLLADVRRVATNHATALRRLFDAAEADWDGLTRTFPMLAEAGPLVRLDFGQGDRHRDGASVAVLGFESGYQLVFKPRSLLIDQRFGMLLGRLNRELGLRLRAPRVLCSGRHGWMEHLSYDRLGEPAEQVEYYRRIGHHAALLHLLNGWDIHYENLVCHQGSPVLIDLETLLRPVLPEDGRQSAMRLVERALDRSVSSTGILPMLVMGAGGAGVDVGGMGFGAGQTGPFKRLTLNNPGRDDMYLSYEQPVLRASELVPDASDYAGNATEVLDAVTEGFRLVCEWVLAHRAEFRELVQRLFARVEIRHLHNPTYFYAQLLEMTTHPDLLRDETARNMVLCRVGLGRGGGPQQITRGEHRDLSRGEVPYFSARSDSRELFDSTGASLGRLLAQTPLESVLDKLDSLSAGVIDEQCKLIATTFLNKLPPEAGFTGFTIGGSLPTPTGSAERLAKAVELGDGLLATMVEASGGSRLPTWCAPLFTAVNPTLWTPGALGYDLYCGVSGVGLFLAHLGGISGKSRFSDAARKIFEPIAEQIAARTFPVAELPTGAFTGTAGILYGLAHAGLVLDDKAITGAALDGTALLRAELHRNPAVDVIDGMAGVLAIALALHRIDGDPRALELAVAAYEGLKNRYPGLDPDRLSSGFAHGVAGIYPYLADLATVLPDRESELRADVAALFDKQFTMLDESGTDWYTSPDRQRMSYTWCHGSPGILLGLSLLIRSGAPVPARTENQFGIALSRTIENGFGRTLTYCHGDMGNLEILGFACRVSGDPALERELNQAHDRFLDCYTATQENNRYSKYTYSNSLMAGTTSVGYGLLRSLDPDRVPAVLWLDR</sequence>
<reference evidence="3 4" key="1">
    <citation type="submission" date="2019-07" db="EMBL/GenBank/DDBJ databases">
        <title>New species of Amycolatopsis and Streptomyces.</title>
        <authorList>
            <person name="Duangmal K."/>
            <person name="Teo W.F.A."/>
            <person name="Lipun K."/>
        </authorList>
    </citation>
    <scope>NUCLEOTIDE SEQUENCE [LARGE SCALE GENOMIC DNA]</scope>
    <source>
        <strain evidence="3 4">TISTR 2346</strain>
    </source>
</reference>
<keyword evidence="1" id="KW-0862">Zinc</keyword>
<dbReference type="InterPro" id="IPR012341">
    <property type="entry name" value="6hp_glycosidase-like_sf"/>
</dbReference>
<organism evidence="3 4">
    <name type="scientific">Streptomyces phyllanthi</name>
    <dbReference type="NCBI Taxonomy" id="1803180"/>
    <lineage>
        <taxon>Bacteria</taxon>
        <taxon>Bacillati</taxon>
        <taxon>Actinomycetota</taxon>
        <taxon>Actinomycetes</taxon>
        <taxon>Kitasatosporales</taxon>
        <taxon>Streptomycetaceae</taxon>
        <taxon>Streptomyces</taxon>
    </lineage>
</organism>
<dbReference type="EMBL" id="VJZE01000202">
    <property type="protein sequence ID" value="MPY43134.1"/>
    <property type="molecule type" value="Genomic_DNA"/>
</dbReference>
<keyword evidence="1" id="KW-0479">Metal-binding</keyword>
<gene>
    <name evidence="3" type="primary">lanM</name>
    <name evidence="3" type="ORF">FNH04_25455</name>
</gene>
<name>A0A5N8W9W9_9ACTN</name>
<dbReference type="OrthoDB" id="9148343at2"/>
<dbReference type="PIRSF" id="PIRSF037228">
    <property type="entry name" value="Lant_mod_RumM"/>
    <property type="match status" value="1"/>
</dbReference>
<dbReference type="Gene3D" id="1.50.10.10">
    <property type="match status" value="1"/>
</dbReference>
<dbReference type="InterPro" id="IPR017146">
    <property type="entry name" value="Lanti_2_LanM"/>
</dbReference>
<evidence type="ECO:0000313" key="4">
    <source>
        <dbReference type="Proteomes" id="UP000326979"/>
    </source>
</evidence>
<feature type="binding site" evidence="1">
    <location>
        <position position="910"/>
    </location>
    <ligand>
        <name>Zn(2+)</name>
        <dbReference type="ChEBI" id="CHEBI:29105"/>
    </ligand>
</feature>
<dbReference type="GO" id="GO:0005975">
    <property type="term" value="P:carbohydrate metabolic process"/>
    <property type="evidence" value="ECO:0007669"/>
    <property type="project" value="InterPro"/>
</dbReference>
<dbReference type="Pfam" id="PF13575">
    <property type="entry name" value="DUF4135"/>
    <property type="match status" value="1"/>
</dbReference>
<evidence type="ECO:0000259" key="2">
    <source>
        <dbReference type="Pfam" id="PF13575"/>
    </source>
</evidence>
<keyword evidence="4" id="KW-1185">Reference proteome</keyword>
<accession>A0A5N8W9W9</accession>
<dbReference type="Pfam" id="PF05147">
    <property type="entry name" value="LANC_like"/>
    <property type="match status" value="1"/>
</dbReference>